<dbReference type="HOGENOM" id="CLU_3198945_0_0_7"/>
<organism evidence="1 2">
    <name type="scientific">Maridesulfovibrio hydrothermalis AM13 = DSM 14728</name>
    <dbReference type="NCBI Taxonomy" id="1121451"/>
    <lineage>
        <taxon>Bacteria</taxon>
        <taxon>Pseudomonadati</taxon>
        <taxon>Thermodesulfobacteriota</taxon>
        <taxon>Desulfovibrionia</taxon>
        <taxon>Desulfovibrionales</taxon>
        <taxon>Desulfovibrionaceae</taxon>
        <taxon>Maridesulfovibrio</taxon>
    </lineage>
</organism>
<reference evidence="1 2" key="1">
    <citation type="submission" date="2012-10" db="EMBL/GenBank/DDBJ databases">
        <authorList>
            <person name="Genoscope - CEA"/>
        </authorList>
    </citation>
    <scope>NUCLEOTIDE SEQUENCE [LARGE SCALE GENOMIC DNA]</scope>
    <source>
        <strain evidence="2">AM13 / DSM 14728</strain>
    </source>
</reference>
<proteinExistence type="predicted"/>
<gene>
    <name evidence="1" type="ORF">DESAM_22872</name>
</gene>
<evidence type="ECO:0000313" key="1">
    <source>
        <dbReference type="EMBL" id="CCO25139.1"/>
    </source>
</evidence>
<dbReference type="KEGG" id="dhy:DESAM_22872"/>
<name>L0REE7_9BACT</name>
<dbReference type="AlphaFoldDB" id="L0REE7"/>
<evidence type="ECO:0000313" key="2">
    <source>
        <dbReference type="Proteomes" id="UP000010808"/>
    </source>
</evidence>
<dbReference type="STRING" id="1121451.DESAM_22872"/>
<protein>
    <submittedName>
        <fullName evidence="1">Uncharacterized protein</fullName>
    </submittedName>
</protein>
<keyword evidence="2" id="KW-1185">Reference proteome</keyword>
<dbReference type="EMBL" id="FO203522">
    <property type="protein sequence ID" value="CCO25139.1"/>
    <property type="molecule type" value="Genomic_DNA"/>
</dbReference>
<accession>L0REE7</accession>
<dbReference type="Proteomes" id="UP000010808">
    <property type="component" value="Chromosome"/>
</dbReference>
<sequence length="45" mass="5202">MKHDTPLRQLLTVCSVQVAINENALAKRACYNVFRREKFGYASCR</sequence>